<dbReference type="EMBL" id="SNRW01004202">
    <property type="protein sequence ID" value="KAA6387886.1"/>
    <property type="molecule type" value="Genomic_DNA"/>
</dbReference>
<accession>A0A5J4W057</accession>
<sequence>MIFALLLALIISFGSSLEQVSQNITSCNYYANEACKFDVSRIPPVVFSKIAEVLKQPCTDPDRYEITLLDQEHVELLEISQNSSILIMSKNIDPTVWFSDDPYGFTIYLEYGNLTVENIKFFFTTLGDDDFLACAMGMELDQIILLEFL</sequence>
<comment type="caution">
    <text evidence="2">The sequence shown here is derived from an EMBL/GenBank/DDBJ whole genome shotgun (WGS) entry which is preliminary data.</text>
</comment>
<feature type="chain" id="PRO_5023921137" evidence="1">
    <location>
        <begin position="17"/>
        <end position="149"/>
    </location>
</feature>
<protein>
    <submittedName>
        <fullName evidence="2">Uncharacterized protein</fullName>
    </submittedName>
</protein>
<organism evidence="2 3">
    <name type="scientific">Streblomastix strix</name>
    <dbReference type="NCBI Taxonomy" id="222440"/>
    <lineage>
        <taxon>Eukaryota</taxon>
        <taxon>Metamonada</taxon>
        <taxon>Preaxostyla</taxon>
        <taxon>Oxymonadida</taxon>
        <taxon>Streblomastigidae</taxon>
        <taxon>Streblomastix</taxon>
    </lineage>
</organism>
<dbReference type="AlphaFoldDB" id="A0A5J4W057"/>
<dbReference type="Proteomes" id="UP000324800">
    <property type="component" value="Unassembled WGS sequence"/>
</dbReference>
<evidence type="ECO:0000313" key="3">
    <source>
        <dbReference type="Proteomes" id="UP000324800"/>
    </source>
</evidence>
<evidence type="ECO:0000313" key="2">
    <source>
        <dbReference type="EMBL" id="KAA6387886.1"/>
    </source>
</evidence>
<name>A0A5J4W057_9EUKA</name>
<evidence type="ECO:0000256" key="1">
    <source>
        <dbReference type="SAM" id="SignalP"/>
    </source>
</evidence>
<keyword evidence="1" id="KW-0732">Signal</keyword>
<feature type="signal peptide" evidence="1">
    <location>
        <begin position="1"/>
        <end position="16"/>
    </location>
</feature>
<gene>
    <name evidence="2" type="ORF">EZS28_016589</name>
</gene>
<proteinExistence type="predicted"/>
<reference evidence="2 3" key="1">
    <citation type="submission" date="2019-03" db="EMBL/GenBank/DDBJ databases">
        <title>Single cell metagenomics reveals metabolic interactions within the superorganism composed of flagellate Streblomastix strix and complex community of Bacteroidetes bacteria on its surface.</title>
        <authorList>
            <person name="Treitli S.C."/>
            <person name="Kolisko M."/>
            <person name="Husnik F."/>
            <person name="Keeling P."/>
            <person name="Hampl V."/>
        </authorList>
    </citation>
    <scope>NUCLEOTIDE SEQUENCE [LARGE SCALE GENOMIC DNA]</scope>
    <source>
        <strain evidence="2">ST1C</strain>
    </source>
</reference>